<organism evidence="2 3">
    <name type="scientific">Ceratodon purpureus</name>
    <name type="common">Fire moss</name>
    <name type="synonym">Dicranum purpureum</name>
    <dbReference type="NCBI Taxonomy" id="3225"/>
    <lineage>
        <taxon>Eukaryota</taxon>
        <taxon>Viridiplantae</taxon>
        <taxon>Streptophyta</taxon>
        <taxon>Embryophyta</taxon>
        <taxon>Bryophyta</taxon>
        <taxon>Bryophytina</taxon>
        <taxon>Bryopsida</taxon>
        <taxon>Dicranidae</taxon>
        <taxon>Pseudoditrichales</taxon>
        <taxon>Ditrichaceae</taxon>
        <taxon>Ceratodon</taxon>
    </lineage>
</organism>
<feature type="region of interest" description="Disordered" evidence="1">
    <location>
        <begin position="29"/>
        <end position="48"/>
    </location>
</feature>
<evidence type="ECO:0000313" key="3">
    <source>
        <dbReference type="Proteomes" id="UP000822688"/>
    </source>
</evidence>
<reference evidence="2" key="1">
    <citation type="submission" date="2020-06" db="EMBL/GenBank/DDBJ databases">
        <title>WGS assembly of Ceratodon purpureus strain R40.</title>
        <authorList>
            <person name="Carey S.B."/>
            <person name="Jenkins J."/>
            <person name="Shu S."/>
            <person name="Lovell J.T."/>
            <person name="Sreedasyam A."/>
            <person name="Maumus F."/>
            <person name="Tiley G.P."/>
            <person name="Fernandez-Pozo N."/>
            <person name="Barry K."/>
            <person name="Chen C."/>
            <person name="Wang M."/>
            <person name="Lipzen A."/>
            <person name="Daum C."/>
            <person name="Saski C.A."/>
            <person name="Payton A.C."/>
            <person name="Mcbreen J.C."/>
            <person name="Conrad R.E."/>
            <person name="Kollar L.M."/>
            <person name="Olsson S."/>
            <person name="Huttunen S."/>
            <person name="Landis J.B."/>
            <person name="Wickett N.J."/>
            <person name="Johnson M.G."/>
            <person name="Rensing S.A."/>
            <person name="Grimwood J."/>
            <person name="Schmutz J."/>
            <person name="Mcdaniel S.F."/>
        </authorList>
    </citation>
    <scope>NUCLEOTIDE SEQUENCE</scope>
    <source>
        <strain evidence="2">R40</strain>
    </source>
</reference>
<sequence>MSMLLQLFELHGVSQSFHGSGPSLTKTLLTGHQKEEKKQKTAGGFSHHRKTLSRLAVDHIQVMHNERQSVFLWSSSTGNCHSRSCPATSKAYSCRISKRSLVTTSISVHKFNLKTPTQFPVRFQLVSAS</sequence>
<evidence type="ECO:0000313" key="2">
    <source>
        <dbReference type="EMBL" id="KAG0555135.1"/>
    </source>
</evidence>
<protein>
    <submittedName>
        <fullName evidence="2">Uncharacterized protein</fullName>
    </submittedName>
</protein>
<dbReference type="Proteomes" id="UP000822688">
    <property type="component" value="Chromosome 12"/>
</dbReference>
<dbReference type="AlphaFoldDB" id="A0A8T0G8K0"/>
<gene>
    <name evidence="2" type="ORF">KC19_12G147000</name>
</gene>
<name>A0A8T0G8K0_CERPU</name>
<dbReference type="EMBL" id="CM026433">
    <property type="protein sequence ID" value="KAG0555135.1"/>
    <property type="molecule type" value="Genomic_DNA"/>
</dbReference>
<proteinExistence type="predicted"/>
<accession>A0A8T0G8K0</accession>
<keyword evidence="3" id="KW-1185">Reference proteome</keyword>
<comment type="caution">
    <text evidence="2">The sequence shown here is derived from an EMBL/GenBank/DDBJ whole genome shotgun (WGS) entry which is preliminary data.</text>
</comment>
<evidence type="ECO:0000256" key="1">
    <source>
        <dbReference type="SAM" id="MobiDB-lite"/>
    </source>
</evidence>